<evidence type="ECO:0000256" key="4">
    <source>
        <dbReference type="SAM" id="MobiDB-lite"/>
    </source>
</evidence>
<proteinExistence type="predicted"/>
<dbReference type="AlphaFoldDB" id="A0A329R108"/>
<dbReference type="GO" id="GO:0003700">
    <property type="term" value="F:DNA-binding transcription factor activity"/>
    <property type="evidence" value="ECO:0007669"/>
    <property type="project" value="InterPro"/>
</dbReference>
<dbReference type="InterPro" id="IPR050204">
    <property type="entry name" value="AraC_XylS_family_regulators"/>
</dbReference>
<evidence type="ECO:0000256" key="3">
    <source>
        <dbReference type="ARBA" id="ARBA00023163"/>
    </source>
</evidence>
<evidence type="ECO:0000313" key="7">
    <source>
        <dbReference type="Proteomes" id="UP000250462"/>
    </source>
</evidence>
<dbReference type="PROSITE" id="PS00041">
    <property type="entry name" value="HTH_ARAC_FAMILY_1"/>
    <property type="match status" value="1"/>
</dbReference>
<comment type="caution">
    <text evidence="6">The sequence shown here is derived from an EMBL/GenBank/DDBJ whole genome shotgun (WGS) entry which is preliminary data.</text>
</comment>
<keyword evidence="7" id="KW-1185">Reference proteome</keyword>
<dbReference type="SMART" id="SM00342">
    <property type="entry name" value="HTH_ARAC"/>
    <property type="match status" value="1"/>
</dbReference>
<evidence type="ECO:0000313" key="6">
    <source>
        <dbReference type="EMBL" id="RAW17876.1"/>
    </source>
</evidence>
<dbReference type="InterPro" id="IPR018060">
    <property type="entry name" value="HTH_AraC"/>
</dbReference>
<dbReference type="Pfam" id="PF12852">
    <property type="entry name" value="Cupin_6"/>
    <property type="match status" value="1"/>
</dbReference>
<dbReference type="InterPro" id="IPR032783">
    <property type="entry name" value="AraC_lig"/>
</dbReference>
<gene>
    <name evidence="6" type="ORF">DPM12_03220</name>
</gene>
<dbReference type="Proteomes" id="UP000250462">
    <property type="component" value="Unassembled WGS sequence"/>
</dbReference>
<keyword evidence="3" id="KW-0804">Transcription</keyword>
<feature type="region of interest" description="Disordered" evidence="4">
    <location>
        <begin position="304"/>
        <end position="331"/>
    </location>
</feature>
<evidence type="ECO:0000259" key="5">
    <source>
        <dbReference type="PROSITE" id="PS01124"/>
    </source>
</evidence>
<feature type="compositionally biased region" description="Basic residues" evidence="4">
    <location>
        <begin position="320"/>
        <end position="331"/>
    </location>
</feature>
<dbReference type="Gene3D" id="1.10.10.60">
    <property type="entry name" value="Homeodomain-like"/>
    <property type="match status" value="2"/>
</dbReference>
<dbReference type="SUPFAM" id="SSF46689">
    <property type="entry name" value="Homeodomain-like"/>
    <property type="match status" value="2"/>
</dbReference>
<feature type="compositionally biased region" description="Basic and acidic residues" evidence="4">
    <location>
        <begin position="304"/>
        <end position="319"/>
    </location>
</feature>
<keyword evidence="2" id="KW-0238">DNA-binding</keyword>
<organism evidence="6 7">
    <name type="scientific">Phytoactinopolyspora halophila</name>
    <dbReference type="NCBI Taxonomy" id="1981511"/>
    <lineage>
        <taxon>Bacteria</taxon>
        <taxon>Bacillati</taxon>
        <taxon>Actinomycetota</taxon>
        <taxon>Actinomycetes</taxon>
        <taxon>Jiangellales</taxon>
        <taxon>Jiangellaceae</taxon>
        <taxon>Phytoactinopolyspora</taxon>
    </lineage>
</organism>
<dbReference type="PANTHER" id="PTHR46796">
    <property type="entry name" value="HTH-TYPE TRANSCRIPTIONAL ACTIVATOR RHAS-RELATED"/>
    <property type="match status" value="1"/>
</dbReference>
<dbReference type="InterPro" id="IPR009057">
    <property type="entry name" value="Homeodomain-like_sf"/>
</dbReference>
<name>A0A329R108_9ACTN</name>
<dbReference type="RefSeq" id="WP_112256835.1">
    <property type="nucleotide sequence ID" value="NZ_QMIG01000002.1"/>
</dbReference>
<dbReference type="Pfam" id="PF12833">
    <property type="entry name" value="HTH_18"/>
    <property type="match status" value="1"/>
</dbReference>
<protein>
    <submittedName>
        <fullName evidence="6">AraC family transcriptional regulator</fullName>
    </submittedName>
</protein>
<dbReference type="OrthoDB" id="241790at2"/>
<evidence type="ECO:0000256" key="2">
    <source>
        <dbReference type="ARBA" id="ARBA00023125"/>
    </source>
</evidence>
<keyword evidence="1" id="KW-0805">Transcription regulation</keyword>
<dbReference type="InterPro" id="IPR018062">
    <property type="entry name" value="HTH_AraC-typ_CS"/>
</dbReference>
<dbReference type="EMBL" id="QMIG01000002">
    <property type="protein sequence ID" value="RAW17876.1"/>
    <property type="molecule type" value="Genomic_DNA"/>
</dbReference>
<sequence>MDALTGLVDGTRARGALLHRTVLEPPWSLRIDDGAPLSLAVPLSGNAWIVPDDGVPTRTDTGDVAIVCGPRPYVVADDPATPPELVIRSGNRATTVDGVDVSDQLSSGTRTCGLDPDGSVVIVSVTYPSRGDVSARLLAALPHVLIVPGDDLEPGLMGMILAELEKDGPGQQAVLDRLLDLLLITSLRAWLARSEARAPAWHRAPSDPVVGTALRLIHDEPARPWTVERLAEAAGISRAALARRFTGMVGEPPMAYLTSWRVALAADLLRESDATVESIAHQVGYANAFALSVAFKRIRGINPTEHRKHAEPTTGDHPRWRARRVSPGRQP</sequence>
<reference evidence="6 7" key="1">
    <citation type="submission" date="2018-06" db="EMBL/GenBank/DDBJ databases">
        <title>Phytoactinopolyspora halophila sp. nov., a novel halophilic actinomycete isolated from a saline soil in China.</title>
        <authorList>
            <person name="Tang S.-K."/>
        </authorList>
    </citation>
    <scope>NUCLEOTIDE SEQUENCE [LARGE SCALE GENOMIC DNA]</scope>
    <source>
        <strain evidence="6 7">YIM 96934</strain>
    </source>
</reference>
<dbReference type="GO" id="GO:0043565">
    <property type="term" value="F:sequence-specific DNA binding"/>
    <property type="evidence" value="ECO:0007669"/>
    <property type="project" value="InterPro"/>
</dbReference>
<dbReference type="PANTHER" id="PTHR46796:SF13">
    <property type="entry name" value="HTH-TYPE TRANSCRIPTIONAL ACTIVATOR RHAS"/>
    <property type="match status" value="1"/>
</dbReference>
<accession>A0A329R108</accession>
<evidence type="ECO:0000256" key="1">
    <source>
        <dbReference type="ARBA" id="ARBA00023015"/>
    </source>
</evidence>
<feature type="domain" description="HTH araC/xylS-type" evidence="5">
    <location>
        <begin position="211"/>
        <end position="309"/>
    </location>
</feature>
<dbReference type="PROSITE" id="PS01124">
    <property type="entry name" value="HTH_ARAC_FAMILY_2"/>
    <property type="match status" value="1"/>
</dbReference>